<evidence type="ECO:0000313" key="11">
    <source>
        <dbReference type="EMBL" id="PCS06031.1"/>
    </source>
</evidence>
<name>A0A2A5RXQ9_9LACT</name>
<dbReference type="CDD" id="cd04235">
    <property type="entry name" value="AAK_CK"/>
    <property type="match status" value="1"/>
</dbReference>
<dbReference type="PANTHER" id="PTHR30409">
    <property type="entry name" value="CARBAMATE KINASE"/>
    <property type="match status" value="1"/>
</dbReference>
<evidence type="ECO:0000256" key="7">
    <source>
        <dbReference type="ARBA" id="ARBA00048467"/>
    </source>
</evidence>
<dbReference type="GO" id="GO:0005829">
    <property type="term" value="C:cytosol"/>
    <property type="evidence" value="ECO:0007669"/>
    <property type="project" value="TreeGrafter"/>
</dbReference>
<evidence type="ECO:0000256" key="1">
    <source>
        <dbReference type="ARBA" id="ARBA00005118"/>
    </source>
</evidence>
<dbReference type="RefSeq" id="WP_068163763.1">
    <property type="nucleotide sequence ID" value="NZ_JXJX01000010.1"/>
</dbReference>
<keyword evidence="6 9" id="KW-0418">Kinase</keyword>
<dbReference type="NCBIfam" id="TIGR00746">
    <property type="entry name" value="arcC"/>
    <property type="match status" value="1"/>
</dbReference>
<protein>
    <recommendedName>
        <fullName evidence="3 8">Carbamate kinase</fullName>
    </recommendedName>
</protein>
<gene>
    <name evidence="11" type="ORF">RU87_GL000227</name>
</gene>
<dbReference type="PIRSF" id="PIRSF000723">
    <property type="entry name" value="Carbamate_kin"/>
    <property type="match status" value="1"/>
</dbReference>
<evidence type="ECO:0000256" key="5">
    <source>
        <dbReference type="ARBA" id="ARBA00022679"/>
    </source>
</evidence>
<organism evidence="11 12">
    <name type="scientific">Pseudolactococcus plantarum</name>
    <dbReference type="NCBI Taxonomy" id="1365"/>
    <lineage>
        <taxon>Bacteria</taxon>
        <taxon>Bacillati</taxon>
        <taxon>Bacillota</taxon>
        <taxon>Bacilli</taxon>
        <taxon>Lactobacillales</taxon>
        <taxon>Streptococcaceae</taxon>
        <taxon>Pseudolactococcus</taxon>
    </lineage>
</organism>
<dbReference type="InterPro" id="IPR036393">
    <property type="entry name" value="AceGlu_kinase-like_sf"/>
</dbReference>
<dbReference type="UniPathway" id="UPA00996">
    <property type="reaction ID" value="UER00366"/>
</dbReference>
<dbReference type="SUPFAM" id="SSF53633">
    <property type="entry name" value="Carbamate kinase-like"/>
    <property type="match status" value="1"/>
</dbReference>
<dbReference type="EMBL" id="JXJX01000010">
    <property type="protein sequence ID" value="PCS06031.1"/>
    <property type="molecule type" value="Genomic_DNA"/>
</dbReference>
<dbReference type="STRING" id="1348632.GCA_001591745_01457"/>
<evidence type="ECO:0000256" key="9">
    <source>
        <dbReference type="PIRNR" id="PIRNR000723"/>
    </source>
</evidence>
<feature type="domain" description="Aspartate/glutamate/uridylate kinase" evidence="10">
    <location>
        <begin position="3"/>
        <end position="296"/>
    </location>
</feature>
<proteinExistence type="inferred from homology"/>
<dbReference type="Pfam" id="PF00696">
    <property type="entry name" value="AA_kinase"/>
    <property type="match status" value="1"/>
</dbReference>
<dbReference type="PRINTS" id="PR01469">
    <property type="entry name" value="CARBMTKINASE"/>
</dbReference>
<reference evidence="11 12" key="1">
    <citation type="submission" date="2014-12" db="EMBL/GenBank/DDBJ databases">
        <title>Draft genome sequences of 10 type strains of Lactococcus.</title>
        <authorList>
            <person name="Sun Z."/>
            <person name="Zhong Z."/>
            <person name="Liu W."/>
            <person name="Zhang W."/>
            <person name="Zhang H."/>
        </authorList>
    </citation>
    <scope>NUCLEOTIDE SEQUENCE [LARGE SCALE GENOMIC DNA]</scope>
    <source>
        <strain evidence="11 12">DSM 20686</strain>
    </source>
</reference>
<evidence type="ECO:0000313" key="12">
    <source>
        <dbReference type="Proteomes" id="UP000242246"/>
    </source>
</evidence>
<comment type="caution">
    <text evidence="11">The sequence shown here is derived from an EMBL/GenBank/DDBJ whole genome shotgun (WGS) entry which is preliminary data.</text>
</comment>
<comment type="catalytic activity">
    <reaction evidence="7">
        <text>hydrogencarbonate + NH4(+) + ATP = carbamoyl phosphate + ADP + H2O + H(+)</text>
        <dbReference type="Rhea" id="RHEA:10152"/>
        <dbReference type="ChEBI" id="CHEBI:15377"/>
        <dbReference type="ChEBI" id="CHEBI:15378"/>
        <dbReference type="ChEBI" id="CHEBI:17544"/>
        <dbReference type="ChEBI" id="CHEBI:28938"/>
        <dbReference type="ChEBI" id="CHEBI:30616"/>
        <dbReference type="ChEBI" id="CHEBI:58228"/>
        <dbReference type="ChEBI" id="CHEBI:456216"/>
        <dbReference type="EC" id="2.7.2.2"/>
    </reaction>
</comment>
<sequence length="315" mass="33422">MGKRIVVALGGNAILTDDPSASAQAKALQQTAEQLMPLIKDNDVEMVVTHGNGPQVGNLLLQQLESDSDKNPAMPLDTAVAMTQGEIGYWMLQAFTAALNHNDMSDVPLVSVITRTVVDPADEAFDNPTKPIGPFYTESEATLIKAQYPEWKMIEDSGRGYRRVVASPLPLKIVEAKAIKPLLDASALVTVCGGGGIPVIESDTGYEGVEAVIDKDFSASKLAELVEADELVILTSVGDVFLNFGKPNQQALGTVSVSDMRSYLNQGLFAAGSMKPKVAAAVSFVENTGKKATITSLDNVENFVKHGSGTCIIPD</sequence>
<dbReference type="NCBIfam" id="NF009007">
    <property type="entry name" value="PRK12352.1"/>
    <property type="match status" value="1"/>
</dbReference>
<dbReference type="OrthoDB" id="9766717at2"/>
<keyword evidence="5 9" id="KW-0808">Transferase</keyword>
<dbReference type="InterPro" id="IPR001048">
    <property type="entry name" value="Asp/Glu/Uridylate_kinase"/>
</dbReference>
<evidence type="ECO:0000256" key="8">
    <source>
        <dbReference type="NCBIfam" id="TIGR00746"/>
    </source>
</evidence>
<comment type="pathway">
    <text evidence="1">Metabolic intermediate metabolism; carbamoyl phosphate degradation; CO(2) and NH(3) from carbamoyl phosphate: step 1/1.</text>
</comment>
<dbReference type="FunFam" id="3.40.1160.10:FF:000007">
    <property type="entry name" value="Carbamate kinase"/>
    <property type="match status" value="1"/>
</dbReference>
<dbReference type="Gene3D" id="3.40.1160.10">
    <property type="entry name" value="Acetylglutamate kinase-like"/>
    <property type="match status" value="1"/>
</dbReference>
<keyword evidence="4" id="KW-0056">Arginine metabolism</keyword>
<evidence type="ECO:0000256" key="6">
    <source>
        <dbReference type="ARBA" id="ARBA00022777"/>
    </source>
</evidence>
<accession>A0A2A5RXQ9</accession>
<dbReference type="AlphaFoldDB" id="A0A2A5RXQ9"/>
<dbReference type="InterPro" id="IPR003964">
    <property type="entry name" value="Carb_kinase"/>
</dbReference>
<dbReference type="GO" id="GO:0008804">
    <property type="term" value="F:carbamate kinase activity"/>
    <property type="evidence" value="ECO:0007669"/>
    <property type="project" value="UniProtKB-UniRule"/>
</dbReference>
<dbReference type="Proteomes" id="UP000242246">
    <property type="component" value="Unassembled WGS sequence"/>
</dbReference>
<dbReference type="GO" id="GO:0019546">
    <property type="term" value="P:L-arginine deiminase pathway"/>
    <property type="evidence" value="ECO:0007669"/>
    <property type="project" value="TreeGrafter"/>
</dbReference>
<evidence type="ECO:0000259" key="10">
    <source>
        <dbReference type="Pfam" id="PF00696"/>
    </source>
</evidence>
<keyword evidence="12" id="KW-1185">Reference proteome</keyword>
<evidence type="ECO:0000256" key="2">
    <source>
        <dbReference type="ARBA" id="ARBA00011066"/>
    </source>
</evidence>
<evidence type="ECO:0000256" key="4">
    <source>
        <dbReference type="ARBA" id="ARBA00022503"/>
    </source>
</evidence>
<dbReference type="PANTHER" id="PTHR30409:SF1">
    <property type="entry name" value="CARBAMATE KINASE-RELATED"/>
    <property type="match status" value="1"/>
</dbReference>
<comment type="similarity">
    <text evidence="2 9">Belongs to the carbamate kinase family.</text>
</comment>
<evidence type="ECO:0000256" key="3">
    <source>
        <dbReference type="ARBA" id="ARBA00013070"/>
    </source>
</evidence>